<dbReference type="PATRIC" id="fig|37916.4.peg.4770"/>
<keyword evidence="2" id="KW-1185">Reference proteome</keyword>
<protein>
    <submittedName>
        <fullName evidence="1">Uncharacterized protein</fullName>
    </submittedName>
</protein>
<dbReference type="Proteomes" id="UP000036513">
    <property type="component" value="Unassembled WGS sequence"/>
</dbReference>
<proteinExistence type="predicted"/>
<gene>
    <name evidence="1" type="ORF">MCHLDSM_04766</name>
</gene>
<accession>A0A0J6VNK9</accession>
<evidence type="ECO:0000313" key="1">
    <source>
        <dbReference type="EMBL" id="KMO71087.1"/>
    </source>
</evidence>
<organism evidence="1 2">
    <name type="scientific">Mycolicibacterium chlorophenolicum</name>
    <dbReference type="NCBI Taxonomy" id="37916"/>
    <lineage>
        <taxon>Bacteria</taxon>
        <taxon>Bacillati</taxon>
        <taxon>Actinomycetota</taxon>
        <taxon>Actinomycetes</taxon>
        <taxon>Mycobacteriales</taxon>
        <taxon>Mycobacteriaceae</taxon>
        <taxon>Mycolicibacterium</taxon>
    </lineage>
</organism>
<dbReference type="RefSeq" id="WP_013470234.1">
    <property type="nucleotide sequence ID" value="NZ_JYNL01000062.1"/>
</dbReference>
<dbReference type="EMBL" id="JYNL01000062">
    <property type="protein sequence ID" value="KMO71087.1"/>
    <property type="molecule type" value="Genomic_DNA"/>
</dbReference>
<evidence type="ECO:0000313" key="2">
    <source>
        <dbReference type="Proteomes" id="UP000036513"/>
    </source>
</evidence>
<dbReference type="AlphaFoldDB" id="A0A0J6VNK9"/>
<name>A0A0J6VNK9_9MYCO</name>
<sequence>MTTHTDLLAGGRHTYWLGERLAAIATDLLYFVEPGHEELHPDGIPDGLTITAHRRNHTWGSTAQVWARDPQGVLQASAESSAAHPDLGRSFSARTRHFRGGGLLWTHTAPVVTDEPINPLDPWSYAAVGRHLYQLRPEYRLDGAPLWQLRTDDLDTEHPRFAGIDSATTHIAEFLEPAPAPTRRRRGTRSA</sequence>
<comment type="caution">
    <text evidence="1">The sequence shown here is derived from an EMBL/GenBank/DDBJ whole genome shotgun (WGS) entry which is preliminary data.</text>
</comment>
<reference evidence="1 2" key="1">
    <citation type="journal article" date="2015" name="Genome Biol. Evol.">
        <title>Characterization of Three Mycobacterium spp. with Potential Use in Bioremediation by Genome Sequencing and Comparative Genomics.</title>
        <authorList>
            <person name="Das S."/>
            <person name="Pettersson B.M."/>
            <person name="Behra P.R."/>
            <person name="Ramesh M."/>
            <person name="Dasgupta S."/>
            <person name="Bhattacharya A."/>
            <person name="Kirsebom L.A."/>
        </authorList>
    </citation>
    <scope>NUCLEOTIDE SEQUENCE [LARGE SCALE GENOMIC DNA]</scope>
    <source>
        <strain evidence="1 2">DSM 43826</strain>
    </source>
</reference>